<feature type="domain" description="Ig-like" evidence="2">
    <location>
        <begin position="146"/>
        <end position="245"/>
    </location>
</feature>
<feature type="chain" id="PRO_5045782529" evidence="1">
    <location>
        <begin position="23"/>
        <end position="291"/>
    </location>
</feature>
<dbReference type="SMART" id="SM00409">
    <property type="entry name" value="IG"/>
    <property type="match status" value="2"/>
</dbReference>
<evidence type="ECO:0000313" key="4">
    <source>
        <dbReference type="RefSeq" id="XP_017784031.1"/>
    </source>
</evidence>
<dbReference type="InterPro" id="IPR007110">
    <property type="entry name" value="Ig-like_dom"/>
</dbReference>
<dbReference type="SMART" id="SM00408">
    <property type="entry name" value="IGc2"/>
    <property type="match status" value="2"/>
</dbReference>
<dbReference type="PROSITE" id="PS50835">
    <property type="entry name" value="IG_LIKE"/>
    <property type="match status" value="2"/>
</dbReference>
<dbReference type="InterPro" id="IPR037448">
    <property type="entry name" value="Zig-8"/>
</dbReference>
<reference evidence="4" key="1">
    <citation type="submission" date="2025-08" db="UniProtKB">
        <authorList>
            <consortium name="RefSeq"/>
        </authorList>
    </citation>
    <scope>IDENTIFICATION</scope>
    <source>
        <tissue evidence="4">Whole Larva</tissue>
    </source>
</reference>
<protein>
    <submittedName>
        <fullName evidence="4">Titin-like</fullName>
    </submittedName>
</protein>
<evidence type="ECO:0000313" key="3">
    <source>
        <dbReference type="Proteomes" id="UP000695000"/>
    </source>
</evidence>
<dbReference type="SUPFAM" id="SSF48726">
    <property type="entry name" value="Immunoglobulin"/>
    <property type="match status" value="2"/>
</dbReference>
<feature type="signal peptide" evidence="1">
    <location>
        <begin position="1"/>
        <end position="22"/>
    </location>
</feature>
<proteinExistence type="predicted"/>
<dbReference type="PANTHER" id="PTHR23279">
    <property type="entry name" value="DEFECTIVE PROBOSCIS EXTENSION RESPONSE DPR -RELATED"/>
    <property type="match status" value="1"/>
</dbReference>
<evidence type="ECO:0000256" key="1">
    <source>
        <dbReference type="SAM" id="SignalP"/>
    </source>
</evidence>
<dbReference type="InterPro" id="IPR003599">
    <property type="entry name" value="Ig_sub"/>
</dbReference>
<dbReference type="RefSeq" id="XP_017784031.1">
    <property type="nucleotide sequence ID" value="XM_017928542.1"/>
</dbReference>
<keyword evidence="1" id="KW-0732">Signal</keyword>
<evidence type="ECO:0000259" key="2">
    <source>
        <dbReference type="PROSITE" id="PS50835"/>
    </source>
</evidence>
<keyword evidence="3" id="KW-1185">Reference proteome</keyword>
<gene>
    <name evidence="4" type="primary">LOC108567844</name>
</gene>
<dbReference type="SMART" id="SM00406">
    <property type="entry name" value="IGv"/>
    <property type="match status" value="1"/>
</dbReference>
<sequence>MMVRWTFPVVLLLIINLVVITSFPHADNEGPGGGRVERSYKQHSTGHQQTLGRSGFFATENSTVVVAQIGGTAALPCVVRKFNNGVVSWIRREEQPKLLTVGLITYSADGRIFVEHVRHLQNWGLIIKPVQLADSGLYECQISTHPVTSIFMELKVIEASAAILGGPDVHLRAGSLLRLVCRLHQSTEQPSYVFWYHEDRMINYDLGVEVIPNRDSSILLLQDADKSHAGNYTCHPSNAIPASINVHVLNATEEENPAAMLHANCCCPSTSVYVTTLIGLLVNFLLQTRRI</sequence>
<dbReference type="Proteomes" id="UP000695000">
    <property type="component" value="Unplaced"/>
</dbReference>
<feature type="domain" description="Ig-like" evidence="2">
    <location>
        <begin position="70"/>
        <end position="143"/>
    </location>
</feature>
<dbReference type="Gene3D" id="2.60.40.10">
    <property type="entry name" value="Immunoglobulins"/>
    <property type="match status" value="2"/>
</dbReference>
<dbReference type="PANTHER" id="PTHR23279:SF2">
    <property type="entry name" value="DEFECTIVE PROBOSCIS EXTENSION RESPONSE 19, ISOFORM A"/>
    <property type="match status" value="1"/>
</dbReference>
<name>A0ABM1NB31_NICVS</name>
<accession>A0ABM1NB31</accession>
<dbReference type="InterPro" id="IPR036179">
    <property type="entry name" value="Ig-like_dom_sf"/>
</dbReference>
<dbReference type="InterPro" id="IPR013783">
    <property type="entry name" value="Ig-like_fold"/>
</dbReference>
<organism evidence="3 4">
    <name type="scientific">Nicrophorus vespilloides</name>
    <name type="common">Boreal carrion beetle</name>
    <dbReference type="NCBI Taxonomy" id="110193"/>
    <lineage>
        <taxon>Eukaryota</taxon>
        <taxon>Metazoa</taxon>
        <taxon>Ecdysozoa</taxon>
        <taxon>Arthropoda</taxon>
        <taxon>Hexapoda</taxon>
        <taxon>Insecta</taxon>
        <taxon>Pterygota</taxon>
        <taxon>Neoptera</taxon>
        <taxon>Endopterygota</taxon>
        <taxon>Coleoptera</taxon>
        <taxon>Polyphaga</taxon>
        <taxon>Staphyliniformia</taxon>
        <taxon>Silphidae</taxon>
        <taxon>Nicrophorinae</taxon>
        <taxon>Nicrophorus</taxon>
    </lineage>
</organism>
<dbReference type="InterPro" id="IPR003598">
    <property type="entry name" value="Ig_sub2"/>
</dbReference>
<dbReference type="Pfam" id="PF13927">
    <property type="entry name" value="Ig_3"/>
    <property type="match status" value="1"/>
</dbReference>
<dbReference type="InterPro" id="IPR013106">
    <property type="entry name" value="Ig_V-set"/>
</dbReference>
<dbReference type="GeneID" id="108567844"/>
<dbReference type="Pfam" id="PF07686">
    <property type="entry name" value="V-set"/>
    <property type="match status" value="1"/>
</dbReference>